<keyword evidence="2" id="KW-1185">Reference proteome</keyword>
<gene>
    <name evidence="1" type="ORF">NEA10_02585</name>
</gene>
<protein>
    <submittedName>
        <fullName evidence="1">Uncharacterized protein</fullName>
    </submittedName>
</protein>
<reference evidence="1" key="1">
    <citation type="submission" date="2022-06" db="EMBL/GenBank/DDBJ databases">
        <title>Genome sequence of Phormidium yuhuli AB48 isolated from an industrial photobioreactor environment.</title>
        <authorList>
            <person name="Qiu Y."/>
            <person name="Noonan A.J.C."/>
            <person name="Dofher K."/>
            <person name="Koch M."/>
            <person name="Kieft B."/>
            <person name="Lin X."/>
            <person name="Ziels R.M."/>
            <person name="Hallam S.J."/>
        </authorList>
    </citation>
    <scope>NUCLEOTIDE SEQUENCE</scope>
    <source>
        <strain evidence="1">AB48</strain>
    </source>
</reference>
<evidence type="ECO:0000313" key="1">
    <source>
        <dbReference type="EMBL" id="USR91633.1"/>
    </source>
</evidence>
<dbReference type="Proteomes" id="UP001056708">
    <property type="component" value="Chromosome"/>
</dbReference>
<sequence length="373" mass="42925">MSEYQYYEFQSLDRPLTRQEQKTLQALSSRAQVTPHGATFLYNYSDFRGDPETLVAKYFDAMLYLANWGTWQVMFRLPKALVDPEWFKPYEIEDAITVSTTADYLILNIHIQDDEGMVNWIEGEGWLPKLLPLRDDLLAGDLRLLYLAGLRAYVSAMTYSDEDPIEPPLPPNLKTLTPALKTFVEFVELNPDLVTAAAEASPGYKAASTPSLEEMLPRLTEAERDDFLLKLLRQEPHVDRQLMNRLKELAGATSAPPPAAEQKRRHFSQLVALSEEMKATRKQQENEAAQRKRQKDLEALAPKVETTWERVLYLIGRKQGYAYDEATDLLRDLRDLARLQGELPAFRLRLQRLQSDYSNRPALMKRLQSIKTE</sequence>
<accession>A0ABY5AQY9</accession>
<proteinExistence type="predicted"/>
<evidence type="ECO:0000313" key="2">
    <source>
        <dbReference type="Proteomes" id="UP001056708"/>
    </source>
</evidence>
<dbReference type="RefSeq" id="WP_252663653.1">
    <property type="nucleotide sequence ID" value="NZ_CP098611.1"/>
</dbReference>
<name>A0ABY5AQY9_9CYAN</name>
<organism evidence="1 2">
    <name type="scientific">Phormidium yuhuli AB48</name>
    <dbReference type="NCBI Taxonomy" id="2940671"/>
    <lineage>
        <taxon>Bacteria</taxon>
        <taxon>Bacillati</taxon>
        <taxon>Cyanobacteriota</taxon>
        <taxon>Cyanophyceae</taxon>
        <taxon>Oscillatoriophycideae</taxon>
        <taxon>Oscillatoriales</taxon>
        <taxon>Oscillatoriaceae</taxon>
        <taxon>Phormidium</taxon>
        <taxon>Phormidium yuhuli</taxon>
    </lineage>
</organism>
<dbReference type="EMBL" id="CP098611">
    <property type="protein sequence ID" value="USR91633.1"/>
    <property type="molecule type" value="Genomic_DNA"/>
</dbReference>